<dbReference type="GO" id="GO:0022857">
    <property type="term" value="F:transmembrane transporter activity"/>
    <property type="evidence" value="ECO:0007669"/>
    <property type="project" value="InterPro"/>
</dbReference>
<feature type="transmembrane region" description="Helical" evidence="6">
    <location>
        <begin position="355"/>
        <end position="373"/>
    </location>
</feature>
<reference evidence="8 9" key="2">
    <citation type="submission" date="2019-09" db="EMBL/GenBank/DDBJ databases">
        <authorList>
            <person name="Jin C."/>
        </authorList>
    </citation>
    <scope>NUCLEOTIDE SEQUENCE [LARGE SCALE GENOMIC DNA]</scope>
    <source>
        <strain evidence="8 9">AN110305</strain>
    </source>
</reference>
<keyword evidence="2" id="KW-1003">Cell membrane</keyword>
<keyword evidence="5 6" id="KW-0472">Membrane</keyword>
<dbReference type="AlphaFoldDB" id="A0A5B2XHR8"/>
<evidence type="ECO:0000256" key="5">
    <source>
        <dbReference type="ARBA" id="ARBA00023136"/>
    </source>
</evidence>
<dbReference type="InterPro" id="IPR011701">
    <property type="entry name" value="MFS"/>
</dbReference>
<keyword evidence="4 6" id="KW-1133">Transmembrane helix</keyword>
<proteinExistence type="predicted"/>
<dbReference type="EMBL" id="VUOB01000017">
    <property type="protein sequence ID" value="KAA2263377.1"/>
    <property type="molecule type" value="Genomic_DNA"/>
</dbReference>
<feature type="transmembrane region" description="Helical" evidence="6">
    <location>
        <begin position="21"/>
        <end position="41"/>
    </location>
</feature>
<comment type="caution">
    <text evidence="8">The sequence shown here is derived from an EMBL/GenBank/DDBJ whole genome shotgun (WGS) entry which is preliminary data.</text>
</comment>
<feature type="transmembrane region" description="Helical" evidence="6">
    <location>
        <begin position="230"/>
        <end position="249"/>
    </location>
</feature>
<dbReference type="PANTHER" id="PTHR23513:SF6">
    <property type="entry name" value="MAJOR FACILITATOR SUPERFAMILY ASSOCIATED DOMAIN-CONTAINING PROTEIN"/>
    <property type="match status" value="1"/>
</dbReference>
<dbReference type="SUPFAM" id="SSF103473">
    <property type="entry name" value="MFS general substrate transporter"/>
    <property type="match status" value="1"/>
</dbReference>
<evidence type="ECO:0000259" key="7">
    <source>
        <dbReference type="PROSITE" id="PS50850"/>
    </source>
</evidence>
<feature type="transmembrane region" description="Helical" evidence="6">
    <location>
        <begin position="287"/>
        <end position="305"/>
    </location>
</feature>
<dbReference type="RefSeq" id="WP_149849242.1">
    <property type="nucleotide sequence ID" value="NZ_VUOB01000017.1"/>
</dbReference>
<keyword evidence="3 6" id="KW-0812">Transmembrane</keyword>
<gene>
    <name evidence="8" type="ORF">F0L68_10100</name>
</gene>
<evidence type="ECO:0000256" key="6">
    <source>
        <dbReference type="SAM" id="Phobius"/>
    </source>
</evidence>
<dbReference type="GO" id="GO:0005886">
    <property type="term" value="C:plasma membrane"/>
    <property type="evidence" value="ECO:0007669"/>
    <property type="project" value="UniProtKB-SubCell"/>
</dbReference>
<feature type="transmembrane region" description="Helical" evidence="6">
    <location>
        <begin position="53"/>
        <end position="70"/>
    </location>
</feature>
<feature type="transmembrane region" description="Helical" evidence="6">
    <location>
        <begin position="379"/>
        <end position="397"/>
    </location>
</feature>
<dbReference type="PANTHER" id="PTHR23513">
    <property type="entry name" value="INTEGRAL MEMBRANE EFFLUX PROTEIN-RELATED"/>
    <property type="match status" value="1"/>
</dbReference>
<name>A0A5B2XHR8_9PSEU</name>
<protein>
    <submittedName>
        <fullName evidence="8">MFS transporter</fullName>
    </submittedName>
</protein>
<feature type="transmembrane region" description="Helical" evidence="6">
    <location>
        <begin position="77"/>
        <end position="96"/>
    </location>
</feature>
<dbReference type="Proteomes" id="UP000323454">
    <property type="component" value="Unassembled WGS sequence"/>
</dbReference>
<dbReference type="InterPro" id="IPR020846">
    <property type="entry name" value="MFS_dom"/>
</dbReference>
<dbReference type="CDD" id="cd06173">
    <property type="entry name" value="MFS_MefA_like"/>
    <property type="match status" value="1"/>
</dbReference>
<feature type="transmembrane region" description="Helical" evidence="6">
    <location>
        <begin position="102"/>
        <end position="121"/>
    </location>
</feature>
<dbReference type="OrthoDB" id="9815525at2"/>
<dbReference type="InterPro" id="IPR036259">
    <property type="entry name" value="MFS_trans_sf"/>
</dbReference>
<accession>A0A5B2XHR8</accession>
<comment type="subcellular location">
    <subcellularLocation>
        <location evidence="1">Cell membrane</location>
        <topology evidence="1">Multi-pass membrane protein</topology>
    </subcellularLocation>
</comment>
<evidence type="ECO:0000313" key="8">
    <source>
        <dbReference type="EMBL" id="KAA2263377.1"/>
    </source>
</evidence>
<sequence>MTQTRLRDHPDFLRFWAADTVSMVGTYVTALALQVLAVATLHASATELGLLSAARWLPYLLFGLIAGVLVDRCRRKPILVGADLARAVLLALIPLLAAVGQLGMPALIALVIVFGALSLVYDAAHQSYLPRLVPGPLLTDANARLEQTSSVAQTAGPLIAGWLVQAISAPAAILVDAISYLASGLVLARLHTTETPTPAPSRNLRRELREGLAWVYRHRELAPAAITSHVWFLCTGMVGAVSTFFVLKVLGFDAFALGVTFALGGAGSVLGALLSSRATRRFGAGRVIVAACCLTPLGYALIPLAGTGITGLVLLCCAQFVFGFGLGLGNPVEMGFRQSVTPDHLQGRMNATIRSLNRGAIVLGAPLGGVLADTLGSRLALWIAVTGLVGQAVALACSPMWRARLPDTAPAA</sequence>
<evidence type="ECO:0000256" key="4">
    <source>
        <dbReference type="ARBA" id="ARBA00022989"/>
    </source>
</evidence>
<feature type="transmembrane region" description="Helical" evidence="6">
    <location>
        <begin position="255"/>
        <end position="275"/>
    </location>
</feature>
<feature type="domain" description="Major facilitator superfamily (MFS) profile" evidence="7">
    <location>
        <begin position="220"/>
        <end position="412"/>
    </location>
</feature>
<reference evidence="8 9" key="1">
    <citation type="submission" date="2019-09" db="EMBL/GenBank/DDBJ databases">
        <title>Goodfellowia gen. nov., a new genus of the Pseudonocardineae related to Actinoalloteichus, containing Goodfellowia coeruleoviolacea gen. nov., comb. nov. gen. nov., comb. nov.</title>
        <authorList>
            <person name="Labeda D."/>
        </authorList>
    </citation>
    <scope>NUCLEOTIDE SEQUENCE [LARGE SCALE GENOMIC DNA]</scope>
    <source>
        <strain evidence="8 9">AN110305</strain>
    </source>
</reference>
<dbReference type="PROSITE" id="PS50850">
    <property type="entry name" value="MFS"/>
    <property type="match status" value="1"/>
</dbReference>
<evidence type="ECO:0000256" key="1">
    <source>
        <dbReference type="ARBA" id="ARBA00004651"/>
    </source>
</evidence>
<evidence type="ECO:0000313" key="9">
    <source>
        <dbReference type="Proteomes" id="UP000323454"/>
    </source>
</evidence>
<evidence type="ECO:0000256" key="2">
    <source>
        <dbReference type="ARBA" id="ARBA00022475"/>
    </source>
</evidence>
<feature type="transmembrane region" description="Helical" evidence="6">
    <location>
        <begin position="311"/>
        <end position="329"/>
    </location>
</feature>
<dbReference type="Gene3D" id="1.20.1250.20">
    <property type="entry name" value="MFS general substrate transporter like domains"/>
    <property type="match status" value="1"/>
</dbReference>
<dbReference type="Pfam" id="PF07690">
    <property type="entry name" value="MFS_1"/>
    <property type="match status" value="1"/>
</dbReference>
<keyword evidence="9" id="KW-1185">Reference proteome</keyword>
<evidence type="ECO:0000256" key="3">
    <source>
        <dbReference type="ARBA" id="ARBA00022692"/>
    </source>
</evidence>
<organism evidence="8 9">
    <name type="scientific">Solihabitans fulvus</name>
    <dbReference type="NCBI Taxonomy" id="1892852"/>
    <lineage>
        <taxon>Bacteria</taxon>
        <taxon>Bacillati</taxon>
        <taxon>Actinomycetota</taxon>
        <taxon>Actinomycetes</taxon>
        <taxon>Pseudonocardiales</taxon>
        <taxon>Pseudonocardiaceae</taxon>
        <taxon>Solihabitans</taxon>
    </lineage>
</organism>